<gene>
    <name evidence="1" type="ORF">ACFOEI_08900</name>
</gene>
<protein>
    <submittedName>
        <fullName evidence="1">Uncharacterized protein</fullName>
    </submittedName>
</protein>
<name>A0ABV7M1N8_9GAMM</name>
<evidence type="ECO:0000313" key="2">
    <source>
        <dbReference type="Proteomes" id="UP001595640"/>
    </source>
</evidence>
<organism evidence="1 2">
    <name type="scientific">Modicisalibacter luteus</name>
    <dbReference type="NCBI Taxonomy" id="453962"/>
    <lineage>
        <taxon>Bacteria</taxon>
        <taxon>Pseudomonadati</taxon>
        <taxon>Pseudomonadota</taxon>
        <taxon>Gammaproteobacteria</taxon>
        <taxon>Oceanospirillales</taxon>
        <taxon>Halomonadaceae</taxon>
        <taxon>Modicisalibacter</taxon>
    </lineage>
</organism>
<dbReference type="EMBL" id="JBHRUH010000015">
    <property type="protein sequence ID" value="MFC3292188.1"/>
    <property type="molecule type" value="Genomic_DNA"/>
</dbReference>
<dbReference type="Proteomes" id="UP001595640">
    <property type="component" value="Unassembled WGS sequence"/>
</dbReference>
<proteinExistence type="predicted"/>
<sequence>MTDNSSLPVQVRHVLEAAPHEALPMTYQQLAEAVGLRPPRTIQRVALALETLMHEDAAQDRPFIAALIVSRRGEGLPAQGFFDLAVTLGRFSEDPAQHAEAYREEFRRAMAQRG</sequence>
<accession>A0ABV7M1N8</accession>
<reference evidence="2" key="1">
    <citation type="journal article" date="2019" name="Int. J. Syst. Evol. Microbiol.">
        <title>The Global Catalogue of Microorganisms (GCM) 10K type strain sequencing project: providing services to taxonomists for standard genome sequencing and annotation.</title>
        <authorList>
            <consortium name="The Broad Institute Genomics Platform"/>
            <consortium name="The Broad Institute Genome Sequencing Center for Infectious Disease"/>
            <person name="Wu L."/>
            <person name="Ma J."/>
        </authorList>
    </citation>
    <scope>NUCLEOTIDE SEQUENCE [LARGE SCALE GENOMIC DNA]</scope>
    <source>
        <strain evidence="2">KCTC 12847</strain>
    </source>
</reference>
<dbReference type="RefSeq" id="WP_040476360.1">
    <property type="nucleotide sequence ID" value="NZ_BMXD01000002.1"/>
</dbReference>
<evidence type="ECO:0000313" key="1">
    <source>
        <dbReference type="EMBL" id="MFC3292188.1"/>
    </source>
</evidence>
<comment type="caution">
    <text evidence="1">The sequence shown here is derived from an EMBL/GenBank/DDBJ whole genome shotgun (WGS) entry which is preliminary data.</text>
</comment>
<keyword evidence="2" id="KW-1185">Reference proteome</keyword>